<evidence type="ECO:0000313" key="2">
    <source>
        <dbReference type="EMBL" id="NEL77386.1"/>
    </source>
</evidence>
<sequence>MNDRDRDRDRLMGAALPPVYPPCTLSNSILESDLELAAQYNIVNHIKVFETPSGFYVTAKFADRKGDFLKQIKPMGVPEAYYVLAQLLGEPGKEWYLTTRRNRDRPRMFKDLKRLNDLLLEKDPLDGFTLLRNQGLPGEARPMAVVGDMPANAKPAKI</sequence>
<dbReference type="Proteomes" id="UP000471082">
    <property type="component" value="Unassembled WGS sequence"/>
</dbReference>
<evidence type="ECO:0000313" key="6">
    <source>
        <dbReference type="Proteomes" id="UP000471082"/>
    </source>
</evidence>
<evidence type="ECO:0000313" key="3">
    <source>
        <dbReference type="EMBL" id="RXD54923.1"/>
    </source>
</evidence>
<dbReference type="EMBL" id="JAAGYU010000062">
    <property type="protein sequence ID" value="NEL77386.1"/>
    <property type="molecule type" value="Genomic_DNA"/>
</dbReference>
<protein>
    <submittedName>
        <fullName evidence="2">Uncharacterized protein</fullName>
    </submittedName>
</protein>
<dbReference type="Proteomes" id="UP000289372">
    <property type="component" value="Unassembled WGS sequence"/>
</dbReference>
<evidence type="ECO:0000313" key="4">
    <source>
        <dbReference type="Proteomes" id="UP000035369"/>
    </source>
</evidence>
<dbReference type="RefSeq" id="WP_046932469.1">
    <property type="nucleotide sequence ID" value="NZ_CP018476.1"/>
</dbReference>
<dbReference type="EMBL" id="PUUL01000037">
    <property type="protein sequence ID" value="RXD54923.1"/>
    <property type="molecule type" value="Genomic_DNA"/>
</dbReference>
<reference evidence="2 6" key="3">
    <citation type="submission" date="2019-11" db="EMBL/GenBank/DDBJ databases">
        <title>Genome-resolved metagenomics to study the prevalence of co-infection and intraspecific heterogeneity among plant pathogen metapopulations.</title>
        <authorList>
            <person name="Newberry E."/>
            <person name="Bhandari R."/>
            <person name="Kemble J."/>
            <person name="Sikora E."/>
            <person name="Potnis N."/>
        </authorList>
    </citation>
    <scope>NUCLEOTIDE SEQUENCE [LARGE SCALE GENOMIC DNA]</scope>
    <source>
        <strain evidence="2">Xp_Tom_Tuscaloosa_18b</strain>
    </source>
</reference>
<organism evidence="2 6">
    <name type="scientific">Xanthomonas perforans</name>
    <dbReference type="NCBI Taxonomy" id="442694"/>
    <lineage>
        <taxon>Bacteria</taxon>
        <taxon>Pseudomonadati</taxon>
        <taxon>Pseudomonadota</taxon>
        <taxon>Gammaproteobacteria</taxon>
        <taxon>Lysobacterales</taxon>
        <taxon>Lysobacteraceae</taxon>
        <taxon>Xanthomonas</taxon>
    </lineage>
</organism>
<accession>A0A0G8X951</accession>
<gene>
    <name evidence="3" type="ORF">DB769_07730</name>
    <name evidence="2" type="ORF">G3W61_14185</name>
    <name evidence="1" type="ORF">XP315_23610</name>
</gene>
<proteinExistence type="predicted"/>
<dbReference type="GeneID" id="61780165"/>
<comment type="caution">
    <text evidence="2">The sequence shown here is derived from an EMBL/GenBank/DDBJ whole genome shotgun (WGS) entry which is preliminary data.</text>
</comment>
<name>A0A0G8X951_XANPE</name>
<evidence type="ECO:0000313" key="5">
    <source>
        <dbReference type="Proteomes" id="UP000289372"/>
    </source>
</evidence>
<keyword evidence="4" id="KW-1185">Reference proteome</keyword>
<dbReference type="Proteomes" id="UP000035369">
    <property type="component" value="Unassembled WGS sequence"/>
</dbReference>
<reference evidence="3 5" key="2">
    <citation type="submission" date="2018-02" db="EMBL/GenBank/DDBJ databases">
        <title>Characterization of Xanthomonas diversity in transplant houses and field plants.</title>
        <authorList>
            <person name="Abrahamian P."/>
            <person name="Timilsina S."/>
            <person name="Minsavage G.V."/>
            <person name="Goss E.M."/>
            <person name="Jones J.B."/>
            <person name="Vallad G.E."/>
        </authorList>
    </citation>
    <scope>NUCLEOTIDE SEQUENCE [LARGE SCALE GENOMIC DNA]</scope>
    <source>
        <strain evidence="3 5">GEV2132</strain>
    </source>
</reference>
<reference evidence="1 4" key="1">
    <citation type="submission" date="2015-02" db="EMBL/GenBank/DDBJ databases">
        <title>Whole genome sequencing of multiple isolates of three species of pepper and tomato-infecting xanthomonads reveals genetic diversity in field strains and pinpoints effectors responsible for host specificity.</title>
        <authorList>
            <person name="Schwartz A."/>
            <person name="Dahlbeck D."/>
            <person name="Staskawicz B."/>
            <person name="Bart R."/>
            <person name="Potnis N."/>
            <person name="Minsavage G."/>
            <person name="Timilsina S."/>
            <person name="Goss E."/>
            <person name="Jones J."/>
            <person name="Vallad G."/>
            <person name="Barak J."/>
            <person name="Miller S."/>
            <person name="Ritchie D."/>
            <person name="Martins J.Jr."/>
            <person name="Patane J.S."/>
            <person name="Setubal J.C."/>
        </authorList>
    </citation>
    <scope>NUCLEOTIDE SEQUENCE [LARGE SCALE GENOMIC DNA]</scope>
    <source>
        <strain evidence="1 4">Xp3-15</strain>
    </source>
</reference>
<dbReference type="EMBL" id="JZUY01000078">
    <property type="protein sequence ID" value="KLC00834.1"/>
    <property type="molecule type" value="Genomic_DNA"/>
</dbReference>
<evidence type="ECO:0000313" key="1">
    <source>
        <dbReference type="EMBL" id="KLC00834.1"/>
    </source>
</evidence>
<dbReference type="AlphaFoldDB" id="A0A0G8X951"/>
<dbReference type="KEGG" id="xpe:BJD13_24035"/>